<accession>A0A2P2K6S4</accession>
<evidence type="ECO:0000256" key="1">
    <source>
        <dbReference type="SAM" id="Phobius"/>
    </source>
</evidence>
<keyword evidence="2" id="KW-0804">Transcription</keyword>
<feature type="transmembrane region" description="Helical" evidence="1">
    <location>
        <begin position="52"/>
        <end position="71"/>
    </location>
</feature>
<organism evidence="2">
    <name type="scientific">Rhizophora mucronata</name>
    <name type="common">Asiatic mangrove</name>
    <dbReference type="NCBI Taxonomy" id="61149"/>
    <lineage>
        <taxon>Eukaryota</taxon>
        <taxon>Viridiplantae</taxon>
        <taxon>Streptophyta</taxon>
        <taxon>Embryophyta</taxon>
        <taxon>Tracheophyta</taxon>
        <taxon>Spermatophyta</taxon>
        <taxon>Magnoliopsida</taxon>
        <taxon>eudicotyledons</taxon>
        <taxon>Gunneridae</taxon>
        <taxon>Pentapetalae</taxon>
        <taxon>rosids</taxon>
        <taxon>fabids</taxon>
        <taxon>Malpighiales</taxon>
        <taxon>Rhizophoraceae</taxon>
        <taxon>Rhizophora</taxon>
    </lineage>
</organism>
<keyword evidence="1" id="KW-0812">Transmembrane</keyword>
<dbReference type="AlphaFoldDB" id="A0A2P2K6S4"/>
<keyword evidence="1" id="KW-1133">Transmembrane helix</keyword>
<sequence>MLYLVFSTVLHVSSYEFLFLSGFFDNFAKTCLQFCSSLFDCYANFSKLPSSFFLLYLFIDFCFCSMGKFVLIGNSNWKHCWNCLVKFMVA</sequence>
<protein>
    <submittedName>
        <fullName evidence="2">DNA-directed RNA polymerases I II and III 17.1 kDa polypeptide</fullName>
    </submittedName>
</protein>
<proteinExistence type="predicted"/>
<keyword evidence="1" id="KW-0472">Membrane</keyword>
<dbReference type="EMBL" id="GGEC01020915">
    <property type="protein sequence ID" value="MBX01399.1"/>
    <property type="molecule type" value="Transcribed_RNA"/>
</dbReference>
<name>A0A2P2K6S4_RHIMU</name>
<reference evidence="2" key="1">
    <citation type="submission" date="2018-02" db="EMBL/GenBank/DDBJ databases">
        <title>Rhizophora mucronata_Transcriptome.</title>
        <authorList>
            <person name="Meera S.P."/>
            <person name="Sreeshan A."/>
            <person name="Augustine A."/>
        </authorList>
    </citation>
    <scope>NUCLEOTIDE SEQUENCE</scope>
    <source>
        <tissue evidence="2">Leaf</tissue>
    </source>
</reference>
<keyword evidence="2" id="KW-0240">DNA-directed RNA polymerase</keyword>
<dbReference type="GO" id="GO:0000428">
    <property type="term" value="C:DNA-directed RNA polymerase complex"/>
    <property type="evidence" value="ECO:0007669"/>
    <property type="project" value="UniProtKB-KW"/>
</dbReference>
<evidence type="ECO:0000313" key="2">
    <source>
        <dbReference type="EMBL" id="MBX01399.1"/>
    </source>
</evidence>